<keyword evidence="1" id="KW-0143">Chaperone</keyword>
<dbReference type="GO" id="GO:0005743">
    <property type="term" value="C:mitochondrial inner membrane"/>
    <property type="evidence" value="ECO:0007669"/>
    <property type="project" value="UniProtKB-SubCell"/>
</dbReference>
<feature type="domain" description="Tim10-like" evidence="2">
    <location>
        <begin position="29"/>
        <end position="88"/>
    </location>
</feature>
<evidence type="ECO:0000313" key="3">
    <source>
        <dbReference type="EMBL" id="CRZ09862.1"/>
    </source>
</evidence>
<dbReference type="InterPro" id="IPR035427">
    <property type="entry name" value="Tim10-like_dom_sf"/>
</dbReference>
<organism evidence="3">
    <name type="scientific">Spongospora subterranea</name>
    <dbReference type="NCBI Taxonomy" id="70186"/>
    <lineage>
        <taxon>Eukaryota</taxon>
        <taxon>Sar</taxon>
        <taxon>Rhizaria</taxon>
        <taxon>Endomyxa</taxon>
        <taxon>Phytomyxea</taxon>
        <taxon>Plasmodiophorida</taxon>
        <taxon>Plasmodiophoridae</taxon>
        <taxon>Spongospora</taxon>
    </lineage>
</organism>
<comment type="subcellular location">
    <subcellularLocation>
        <location evidence="1">Mitochondrion inner membrane</location>
        <topology evidence="1">Peripheral membrane protein</topology>
        <orientation evidence="1">Intermembrane side</orientation>
    </subcellularLocation>
</comment>
<protein>
    <recommendedName>
        <fullName evidence="1">Mitochondrial import inner membrane translocase subunit</fullName>
    </recommendedName>
</protein>
<keyword evidence="1" id="KW-0999">Mitochondrion inner membrane</keyword>
<dbReference type="SUPFAM" id="SSF144122">
    <property type="entry name" value="Tim10-like"/>
    <property type="match status" value="1"/>
</dbReference>
<proteinExistence type="inferred from homology"/>
<comment type="domain">
    <text evidence="1">The twin CX3C motif contains 4 conserved Cys residues that form 2 disulfide bonds in the mitochondrial intermembrane space.</text>
</comment>
<accession>A0A0H5R806</accession>
<keyword evidence="1" id="KW-0496">Mitochondrion</keyword>
<comment type="subunit">
    <text evidence="1">Heterohexamer.</text>
</comment>
<comment type="function">
    <text evidence="1">Mitochondrial intermembrane chaperone that participates in the import and insertion of some multi-pass transmembrane proteins into the mitochondrial inner membrane. Also required for the transfer of beta-barrel precursors from the TOM complex to the sorting and assembly machinery (SAM complex) of the outer membrane. Acts as a chaperone-like protein that protects the hydrophobic precursors from aggregation and guide them through the mitochondrial intermembrane space.</text>
</comment>
<keyword evidence="1" id="KW-0472">Membrane</keyword>
<keyword evidence="1" id="KW-1015">Disulfide bond</keyword>
<evidence type="ECO:0000256" key="1">
    <source>
        <dbReference type="RuleBase" id="RU367043"/>
    </source>
</evidence>
<dbReference type="Gene3D" id="1.10.287.810">
    <property type="entry name" value="Mitochondrial import inner membrane translocase subunit tim13 like domains"/>
    <property type="match status" value="1"/>
</dbReference>
<keyword evidence="1" id="KW-0813">Transport</keyword>
<dbReference type="EMBL" id="HACM01009420">
    <property type="protein sequence ID" value="CRZ09862.1"/>
    <property type="molecule type" value="Transcribed_RNA"/>
</dbReference>
<reference evidence="3" key="1">
    <citation type="submission" date="2015-04" db="EMBL/GenBank/DDBJ databases">
        <title>The genome sequence of the plant pathogenic Rhizarian Plasmodiophora brassicae reveals insights in its biotrophic life cycle and the origin of chitin synthesis.</title>
        <authorList>
            <person name="Schwelm A."/>
            <person name="Fogelqvist J."/>
            <person name="Knaust A."/>
            <person name="Julke S."/>
            <person name="Lilja T."/>
            <person name="Dhandapani V."/>
            <person name="Bonilla-Rosso G."/>
            <person name="Karlsson M."/>
            <person name="Shevchenko A."/>
            <person name="Choi S.R."/>
            <person name="Kim H.G."/>
            <person name="Park J.Y."/>
            <person name="Lim Y.P."/>
            <person name="Ludwig-Muller J."/>
            <person name="Dixelius C."/>
        </authorList>
    </citation>
    <scope>NUCLEOTIDE SEQUENCE</scope>
    <source>
        <tissue evidence="3">Potato root galls</tissue>
    </source>
</reference>
<dbReference type="GO" id="GO:0015031">
    <property type="term" value="P:protein transport"/>
    <property type="evidence" value="ECO:0007669"/>
    <property type="project" value="UniProtKB-KW"/>
</dbReference>
<keyword evidence="1" id="KW-0811">Translocation</keyword>
<dbReference type="AlphaFoldDB" id="A0A0H5R806"/>
<name>A0A0H5R806_9EUKA</name>
<evidence type="ECO:0000259" key="2">
    <source>
        <dbReference type="Pfam" id="PF02953"/>
    </source>
</evidence>
<dbReference type="Pfam" id="PF02953">
    <property type="entry name" value="zf-Tim10_DDP"/>
    <property type="match status" value="1"/>
</dbReference>
<sequence>RAVAVNCIDLIGEGDKMAVGQVSDAMDRIQQQVQAQTIQRLFNNMTDKCFNKCVKSNPGDSLTSSNQRCLSDCVDEYLEAYKSCGEAVAAKAQNHSHDDGDSW</sequence>
<feature type="non-terminal residue" evidence="3">
    <location>
        <position position="1"/>
    </location>
</feature>
<keyword evidence="1" id="KW-0653">Protein transport</keyword>
<comment type="similarity">
    <text evidence="1">Belongs to the small Tim family.</text>
</comment>
<dbReference type="InterPro" id="IPR004217">
    <property type="entry name" value="Tim10-like"/>
</dbReference>